<gene>
    <name evidence="1" type="ORF">L873DRAFT_1755854</name>
</gene>
<evidence type="ECO:0000313" key="2">
    <source>
        <dbReference type="Proteomes" id="UP000276215"/>
    </source>
</evidence>
<organism evidence="1 2">
    <name type="scientific">Choiromyces venosus 120613-1</name>
    <dbReference type="NCBI Taxonomy" id="1336337"/>
    <lineage>
        <taxon>Eukaryota</taxon>
        <taxon>Fungi</taxon>
        <taxon>Dikarya</taxon>
        <taxon>Ascomycota</taxon>
        <taxon>Pezizomycotina</taxon>
        <taxon>Pezizomycetes</taxon>
        <taxon>Pezizales</taxon>
        <taxon>Tuberaceae</taxon>
        <taxon>Choiromyces</taxon>
    </lineage>
</organism>
<keyword evidence="2" id="KW-1185">Reference proteome</keyword>
<sequence>MVLDDNYIHKGYHNKQPKQFIRTLRTMGHEKADSDRKKGRCKATTEDSRIGIQEANFTSRLNGMFHFCYCNKANMLLMVA</sequence>
<proteinExistence type="predicted"/>
<dbReference type="Proteomes" id="UP000276215">
    <property type="component" value="Unassembled WGS sequence"/>
</dbReference>
<dbReference type="AlphaFoldDB" id="A0A3N4J4G8"/>
<name>A0A3N4J4G8_9PEZI</name>
<evidence type="ECO:0000313" key="1">
    <source>
        <dbReference type="EMBL" id="RPA88764.1"/>
    </source>
</evidence>
<dbReference type="EMBL" id="ML120686">
    <property type="protein sequence ID" value="RPA88764.1"/>
    <property type="molecule type" value="Genomic_DNA"/>
</dbReference>
<protein>
    <submittedName>
        <fullName evidence="1">Uncharacterized protein</fullName>
    </submittedName>
</protein>
<accession>A0A3N4J4G8</accession>
<reference evidence="1 2" key="1">
    <citation type="journal article" date="2018" name="Nat. Ecol. Evol.">
        <title>Pezizomycetes genomes reveal the molecular basis of ectomycorrhizal truffle lifestyle.</title>
        <authorList>
            <person name="Murat C."/>
            <person name="Payen T."/>
            <person name="Noel B."/>
            <person name="Kuo A."/>
            <person name="Morin E."/>
            <person name="Chen J."/>
            <person name="Kohler A."/>
            <person name="Krizsan K."/>
            <person name="Balestrini R."/>
            <person name="Da Silva C."/>
            <person name="Montanini B."/>
            <person name="Hainaut M."/>
            <person name="Levati E."/>
            <person name="Barry K.W."/>
            <person name="Belfiori B."/>
            <person name="Cichocki N."/>
            <person name="Clum A."/>
            <person name="Dockter R.B."/>
            <person name="Fauchery L."/>
            <person name="Guy J."/>
            <person name="Iotti M."/>
            <person name="Le Tacon F."/>
            <person name="Lindquist E.A."/>
            <person name="Lipzen A."/>
            <person name="Malagnac F."/>
            <person name="Mello A."/>
            <person name="Molinier V."/>
            <person name="Miyauchi S."/>
            <person name="Poulain J."/>
            <person name="Riccioni C."/>
            <person name="Rubini A."/>
            <person name="Sitrit Y."/>
            <person name="Splivallo R."/>
            <person name="Traeger S."/>
            <person name="Wang M."/>
            <person name="Zifcakova L."/>
            <person name="Wipf D."/>
            <person name="Zambonelli A."/>
            <person name="Paolocci F."/>
            <person name="Nowrousian M."/>
            <person name="Ottonello S."/>
            <person name="Baldrian P."/>
            <person name="Spatafora J.W."/>
            <person name="Henrissat B."/>
            <person name="Nagy L.G."/>
            <person name="Aury J.M."/>
            <person name="Wincker P."/>
            <person name="Grigoriev I.V."/>
            <person name="Bonfante P."/>
            <person name="Martin F.M."/>
        </authorList>
    </citation>
    <scope>NUCLEOTIDE SEQUENCE [LARGE SCALE GENOMIC DNA]</scope>
    <source>
        <strain evidence="1 2">120613-1</strain>
    </source>
</reference>